<organism evidence="2 3">
    <name type="scientific">Trichinella spiralis</name>
    <name type="common">Trichina worm</name>
    <dbReference type="NCBI Taxonomy" id="6334"/>
    <lineage>
        <taxon>Eukaryota</taxon>
        <taxon>Metazoa</taxon>
        <taxon>Ecdysozoa</taxon>
        <taxon>Nematoda</taxon>
        <taxon>Enoplea</taxon>
        <taxon>Dorylaimia</taxon>
        <taxon>Trichinellida</taxon>
        <taxon>Trichinellidae</taxon>
        <taxon>Trichinella</taxon>
    </lineage>
</organism>
<evidence type="ECO:0000256" key="1">
    <source>
        <dbReference type="SAM" id="Coils"/>
    </source>
</evidence>
<keyword evidence="1" id="KW-0175">Coiled coil</keyword>
<gene>
    <name evidence="2" type="ORF">TSPI_06530</name>
</gene>
<evidence type="ECO:0000313" key="3">
    <source>
        <dbReference type="Proteomes" id="UP001558632"/>
    </source>
</evidence>
<feature type="coiled-coil region" evidence="1">
    <location>
        <begin position="5"/>
        <end position="46"/>
    </location>
</feature>
<keyword evidence="3" id="KW-1185">Reference proteome</keyword>
<dbReference type="Proteomes" id="UP001558632">
    <property type="component" value="Unassembled WGS sequence"/>
</dbReference>
<protein>
    <submittedName>
        <fullName evidence="2">Leucine zipper putative tumor suppressor</fullName>
    </submittedName>
</protein>
<sequence>MQDERSDFQEKINSLVAEKQGLQKKIRQLEKEMFELRGRLNAKVKQWSVCQKCSNVFLPQQNQVESGSPHSTDMLRSELDALRLEVTEIRHSLQGQVVQVKKAVFQAIDVRRMNNGVFNAMTNEE</sequence>
<dbReference type="EMBL" id="JBEUSY010000004">
    <property type="protein sequence ID" value="KAL1246397.1"/>
    <property type="molecule type" value="Genomic_DNA"/>
</dbReference>
<name>A0ABR3L0U4_TRISP</name>
<evidence type="ECO:0000313" key="2">
    <source>
        <dbReference type="EMBL" id="KAL1246397.1"/>
    </source>
</evidence>
<reference evidence="2 3" key="1">
    <citation type="submission" date="2024-07" db="EMBL/GenBank/DDBJ databases">
        <title>Enhanced genomic and transcriptomic resources for Trichinella pseudospiralis and T. spiralis underpin the discovery of pronounced molecular differences between stages and species.</title>
        <authorList>
            <person name="Pasi K.K."/>
            <person name="La Rosa G."/>
            <person name="Gomez-Morales M.A."/>
            <person name="Tosini F."/>
            <person name="Sumanam S."/>
            <person name="Young N.D."/>
            <person name="Chang B.C."/>
            <person name="Robin G.B."/>
        </authorList>
    </citation>
    <scope>NUCLEOTIDE SEQUENCE [LARGE SCALE GENOMIC DNA]</scope>
    <source>
        <strain evidence="2">ISS534</strain>
    </source>
</reference>
<proteinExistence type="predicted"/>
<accession>A0ABR3L0U4</accession>
<comment type="caution">
    <text evidence="2">The sequence shown here is derived from an EMBL/GenBank/DDBJ whole genome shotgun (WGS) entry which is preliminary data.</text>
</comment>